<sequence>MGRGGDRMNGDPCPDYFWIGCGFLLAVIGVLILGMTYA</sequence>
<gene>
    <name evidence="2" type="ORF">RHEph04_gp048</name>
</gene>
<evidence type="ECO:0000313" key="3">
    <source>
        <dbReference type="Proteomes" id="UP000011153"/>
    </source>
</evidence>
<evidence type="ECO:0000313" key="2">
    <source>
        <dbReference type="EMBL" id="AGC35734.1"/>
    </source>
</evidence>
<accession>L7TN19</accession>
<reference evidence="2 3" key="1">
    <citation type="journal article" date="2013" name="Appl. Environ. Microbiol.">
        <title>Narrow Host-Range Bacteriophages that Infect Rhizobium etli associate with Distinct Genomic Types.</title>
        <authorList>
            <person name="Santamaria R.I."/>
            <person name="Bustos P."/>
            <person name="Sepulveda-Robles O."/>
            <person name="Lozano L."/>
            <person name="Rodriguez C."/>
            <person name="Fernandez J.L."/>
            <person name="Juarez S."/>
            <person name="Kameyama L."/>
            <person name="Guarneros G."/>
            <person name="Davila G."/>
            <person name="Gonzalez V."/>
        </authorList>
    </citation>
    <scope>NUCLEOTIDE SEQUENCE [LARGE SCALE GENOMIC DNA]</scope>
</reference>
<proteinExistence type="predicted"/>
<name>L7TN19_9CAUD</name>
<keyword evidence="1" id="KW-1133">Transmembrane helix</keyword>
<keyword evidence="3" id="KW-1185">Reference proteome</keyword>
<evidence type="ECO:0000256" key="1">
    <source>
        <dbReference type="SAM" id="Phobius"/>
    </source>
</evidence>
<keyword evidence="1" id="KW-0472">Membrane</keyword>
<dbReference type="Proteomes" id="UP000011153">
    <property type="component" value="Segment"/>
</dbReference>
<dbReference type="EMBL" id="JX483876">
    <property type="protein sequence ID" value="AGC35734.1"/>
    <property type="molecule type" value="Genomic_DNA"/>
</dbReference>
<keyword evidence="1" id="KW-0812">Transmembrane</keyword>
<feature type="transmembrane region" description="Helical" evidence="1">
    <location>
        <begin position="16"/>
        <end position="37"/>
    </location>
</feature>
<protein>
    <submittedName>
        <fullName evidence="2">Uncharacterized protein</fullName>
    </submittedName>
</protein>
<organism evidence="2 3">
    <name type="scientific">Rhizobium phage RHEph04</name>
    <dbReference type="NCBI Taxonomy" id="1220604"/>
    <lineage>
        <taxon>Viruses</taxon>
        <taxon>Duplodnaviria</taxon>
        <taxon>Heunggongvirae</taxon>
        <taxon>Uroviricota</taxon>
        <taxon>Caudoviricetes</taxon>
        <taxon>Kleczkowskavirus</taxon>
        <taxon>Kleczkowskavirus RHEph4</taxon>
    </lineage>
</organism>